<dbReference type="AlphaFoldDB" id="A0A9W6YZM1"/>
<dbReference type="PANTHER" id="PTHR43213">
    <property type="entry name" value="BIFUNCTIONAL DTTP/UTP PYROPHOSPHATASE/METHYLTRANSFERASE PROTEIN-RELATED"/>
    <property type="match status" value="1"/>
</dbReference>
<proteinExistence type="inferred from homology"/>
<comment type="caution">
    <text evidence="3">The sequence shown here is derived from an EMBL/GenBank/DDBJ whole genome shotgun (WGS) entry which is preliminary data.</text>
</comment>
<dbReference type="NCBIfam" id="TIGR00172">
    <property type="entry name" value="maf"/>
    <property type="match status" value="1"/>
</dbReference>
<name>A0A9W6YZM1_AMBMO</name>
<dbReference type="SUPFAM" id="SSF52972">
    <property type="entry name" value="ITPase-like"/>
    <property type="match status" value="1"/>
</dbReference>
<evidence type="ECO:0000256" key="1">
    <source>
        <dbReference type="ARBA" id="ARBA00001968"/>
    </source>
</evidence>
<dbReference type="PIRSF" id="PIRSF006305">
    <property type="entry name" value="Maf"/>
    <property type="match status" value="1"/>
</dbReference>
<accession>A0A9W6YZM1</accession>
<evidence type="ECO:0000313" key="4">
    <source>
        <dbReference type="Proteomes" id="UP001165063"/>
    </source>
</evidence>
<keyword evidence="2" id="KW-0378">Hydrolase</keyword>
<organism evidence="3 4">
    <name type="scientific">Ambrosiozyma monospora</name>
    <name type="common">Yeast</name>
    <name type="synonym">Endomycopsis monosporus</name>
    <dbReference type="NCBI Taxonomy" id="43982"/>
    <lineage>
        <taxon>Eukaryota</taxon>
        <taxon>Fungi</taxon>
        <taxon>Dikarya</taxon>
        <taxon>Ascomycota</taxon>
        <taxon>Saccharomycotina</taxon>
        <taxon>Pichiomycetes</taxon>
        <taxon>Pichiales</taxon>
        <taxon>Pichiaceae</taxon>
        <taxon>Ambrosiozyma</taxon>
    </lineage>
</organism>
<dbReference type="Proteomes" id="UP001165063">
    <property type="component" value="Unassembled WGS sequence"/>
</dbReference>
<evidence type="ECO:0000313" key="3">
    <source>
        <dbReference type="EMBL" id="GMG32176.1"/>
    </source>
</evidence>
<dbReference type="HAMAP" id="MF_00528">
    <property type="entry name" value="Maf"/>
    <property type="match status" value="1"/>
</dbReference>
<dbReference type="InterPro" id="IPR003697">
    <property type="entry name" value="Maf-like"/>
</dbReference>
<keyword evidence="4" id="KW-1185">Reference proteome</keyword>
<dbReference type="CDD" id="cd00555">
    <property type="entry name" value="Maf"/>
    <property type="match status" value="1"/>
</dbReference>
<dbReference type="Gene3D" id="3.90.950.10">
    <property type="match status" value="1"/>
</dbReference>
<dbReference type="OrthoDB" id="10267058at2759"/>
<dbReference type="Pfam" id="PF02545">
    <property type="entry name" value="Maf"/>
    <property type="match status" value="1"/>
</dbReference>
<dbReference type="PANTHER" id="PTHR43213:SF5">
    <property type="entry name" value="BIFUNCTIONAL DTTP_UTP PYROPHOSPHATASE_METHYLTRANSFERASE PROTEIN-RELATED"/>
    <property type="match status" value="1"/>
</dbReference>
<reference evidence="3" key="1">
    <citation type="submission" date="2023-04" db="EMBL/GenBank/DDBJ databases">
        <title>Ambrosiozyma monospora NBRC 1965.</title>
        <authorList>
            <person name="Ichikawa N."/>
            <person name="Sato H."/>
            <person name="Tonouchi N."/>
        </authorList>
    </citation>
    <scope>NUCLEOTIDE SEQUENCE</scope>
    <source>
        <strain evidence="3">NBRC 1965</strain>
    </source>
</reference>
<dbReference type="GO" id="GO:0047429">
    <property type="term" value="F:nucleoside triphosphate diphosphatase activity"/>
    <property type="evidence" value="ECO:0007669"/>
    <property type="project" value="InterPro"/>
</dbReference>
<dbReference type="InterPro" id="IPR029001">
    <property type="entry name" value="ITPase-like_fam"/>
</dbReference>
<dbReference type="EMBL" id="BSXU01001898">
    <property type="protein sequence ID" value="GMG32176.1"/>
    <property type="molecule type" value="Genomic_DNA"/>
</dbReference>
<evidence type="ECO:0000256" key="2">
    <source>
        <dbReference type="ARBA" id="ARBA00022801"/>
    </source>
</evidence>
<comment type="cofactor">
    <cofactor evidence="1">
        <name>a divalent metal cation</name>
        <dbReference type="ChEBI" id="CHEBI:60240"/>
    </cofactor>
</comment>
<gene>
    <name evidence="3" type="ORF">Amon01_000410800</name>
</gene>
<protein>
    <submittedName>
        <fullName evidence="3">Unnamed protein product</fullName>
    </submittedName>
</protein>
<sequence>MAPISTHPLFNKIKDYKFFLCSTSPRRLEILNQMGFNPEIKPSNFEENLSKDELSVQDYVLQTSKGKIDAVWEEMKANPAKYGSEKMLLLASDTVVTNEDKIYEKPKTESENAKVIKRLRDSDHPVEVISAVWLISCDEGFTNFKSESFTEVTEIIMDKTVTDEFIDAYCKTQEGWEVAGGFRIQGSGSLMMKGINGDYFNVVGLPNGKTFKGICKILDCTL</sequence>